<keyword evidence="2" id="KW-1185">Reference proteome</keyword>
<gene>
    <name evidence="1" type="ORF">SPBR_06296</name>
</gene>
<proteinExistence type="predicted"/>
<accession>A0A0C2FTA8</accession>
<dbReference type="VEuPathDB" id="FungiDB:SPBR_06296"/>
<name>A0A0C2FTA8_9PEZI</name>
<protein>
    <submittedName>
        <fullName evidence="1">Uncharacterized protein</fullName>
    </submittedName>
</protein>
<comment type="caution">
    <text evidence="1">The sequence shown here is derived from an EMBL/GenBank/DDBJ whole genome shotgun (WGS) entry which is preliminary data.</text>
</comment>
<dbReference type="AlphaFoldDB" id="A0A0C2FTA8"/>
<organism evidence="1 2">
    <name type="scientific">Sporothrix brasiliensis 5110</name>
    <dbReference type="NCBI Taxonomy" id="1398154"/>
    <lineage>
        <taxon>Eukaryota</taxon>
        <taxon>Fungi</taxon>
        <taxon>Dikarya</taxon>
        <taxon>Ascomycota</taxon>
        <taxon>Pezizomycotina</taxon>
        <taxon>Sordariomycetes</taxon>
        <taxon>Sordariomycetidae</taxon>
        <taxon>Ophiostomatales</taxon>
        <taxon>Ophiostomataceae</taxon>
        <taxon>Sporothrix</taxon>
    </lineage>
</organism>
<dbReference type="RefSeq" id="XP_040622263.1">
    <property type="nucleotide sequence ID" value="XM_040764557.1"/>
</dbReference>
<dbReference type="Proteomes" id="UP000031575">
    <property type="component" value="Unassembled WGS sequence"/>
</dbReference>
<evidence type="ECO:0000313" key="2">
    <source>
        <dbReference type="Proteomes" id="UP000031575"/>
    </source>
</evidence>
<evidence type="ECO:0000313" key="1">
    <source>
        <dbReference type="EMBL" id="KIH94253.1"/>
    </source>
</evidence>
<sequence length="93" mass="10158">MFAVRTPSVLAVDNVHFVCVREVRSDGSSLVSSVPVFDECSSGDSGSSRLVTFSEVCLDTTKKVIVVHLANILVALCRDKKGREEEKSGRVDW</sequence>
<dbReference type="EMBL" id="AWTV01000004">
    <property type="protein sequence ID" value="KIH94253.1"/>
    <property type="molecule type" value="Genomic_DNA"/>
</dbReference>
<dbReference type="GeneID" id="63679478"/>
<dbReference type="HOGENOM" id="CLU_2401095_0_0_1"/>
<reference evidence="1 2" key="1">
    <citation type="journal article" date="2014" name="BMC Genomics">
        <title>Comparative genomics of the major fungal agents of human and animal Sporotrichosis: Sporothrix schenckii and Sporothrix brasiliensis.</title>
        <authorList>
            <person name="Teixeira M.M."/>
            <person name="de Almeida L.G."/>
            <person name="Kubitschek-Barreira P."/>
            <person name="Alves F.L."/>
            <person name="Kioshima E.S."/>
            <person name="Abadio A.K."/>
            <person name="Fernandes L."/>
            <person name="Derengowski L.S."/>
            <person name="Ferreira K.S."/>
            <person name="Souza R.C."/>
            <person name="Ruiz J.C."/>
            <person name="de Andrade N.C."/>
            <person name="Paes H.C."/>
            <person name="Nicola A.M."/>
            <person name="Albuquerque P."/>
            <person name="Gerber A.L."/>
            <person name="Martins V.P."/>
            <person name="Peconick L.D."/>
            <person name="Neto A.V."/>
            <person name="Chaucanez C.B."/>
            <person name="Silva P.A."/>
            <person name="Cunha O.L."/>
            <person name="de Oliveira F.F."/>
            <person name="dos Santos T.C."/>
            <person name="Barros A.L."/>
            <person name="Soares M.A."/>
            <person name="de Oliveira L.M."/>
            <person name="Marini M.M."/>
            <person name="Villalobos-Duno H."/>
            <person name="Cunha M.M."/>
            <person name="de Hoog S."/>
            <person name="da Silveira J.F."/>
            <person name="Henrissat B."/>
            <person name="Nino-Vega G.A."/>
            <person name="Cisalpino P.S."/>
            <person name="Mora-Montes H.M."/>
            <person name="Almeida S.R."/>
            <person name="Stajich J.E."/>
            <person name="Lopes-Bezerra L.M."/>
            <person name="Vasconcelos A.T."/>
            <person name="Felipe M.S."/>
        </authorList>
    </citation>
    <scope>NUCLEOTIDE SEQUENCE [LARGE SCALE GENOMIC DNA]</scope>
    <source>
        <strain evidence="1 2">5110</strain>
    </source>
</reference>